<keyword evidence="1" id="KW-0812">Transmembrane</keyword>
<dbReference type="EMBL" id="DRNF01000032">
    <property type="protein sequence ID" value="HHJ80093.1"/>
    <property type="molecule type" value="Genomic_DNA"/>
</dbReference>
<evidence type="ECO:0000313" key="2">
    <source>
        <dbReference type="EMBL" id="HHJ80093.1"/>
    </source>
</evidence>
<reference evidence="2" key="1">
    <citation type="journal article" date="2020" name="mSystems">
        <title>Genome- and Community-Level Interaction Insights into Carbon Utilization and Element Cycling Functions of Hydrothermarchaeota in Hydrothermal Sediment.</title>
        <authorList>
            <person name="Zhou Z."/>
            <person name="Liu Y."/>
            <person name="Xu W."/>
            <person name="Pan J."/>
            <person name="Luo Z.H."/>
            <person name="Li M."/>
        </authorList>
    </citation>
    <scope>NUCLEOTIDE SEQUENCE [LARGE SCALE GENOMIC DNA]</scope>
    <source>
        <strain evidence="2">HyVt-505</strain>
    </source>
</reference>
<protein>
    <submittedName>
        <fullName evidence="2">Uncharacterized protein</fullName>
    </submittedName>
</protein>
<name>A0A832N3B9_9GAMM</name>
<organism evidence="2">
    <name type="scientific">Candidatus Tenderia electrophaga</name>
    <dbReference type="NCBI Taxonomy" id="1748243"/>
    <lineage>
        <taxon>Bacteria</taxon>
        <taxon>Pseudomonadati</taxon>
        <taxon>Pseudomonadota</taxon>
        <taxon>Gammaproteobacteria</taxon>
        <taxon>Candidatus Tenderiales</taxon>
        <taxon>Candidatus Tenderiaceae</taxon>
        <taxon>Candidatus Tenderia</taxon>
    </lineage>
</organism>
<proteinExistence type="predicted"/>
<dbReference type="AlphaFoldDB" id="A0A832N3B9"/>
<accession>A0A832N3B9</accession>
<sequence>MSSAPAHEVSHDPADIRLAQLPHQLFLFNSIGNHVLMTVITASVAMTMPLLPLLIPTISLAIIAYTFIRGRALAKHDSLLVRAHWGIVMRRTRTFLLGYIALACAATIAWLLYSYAGAMKELMYALVGGLGLLPMMVLVLALTIMESETLNHAGQGFVPDWARRRFGTDAEVEELDQELEKLANGE</sequence>
<gene>
    <name evidence="2" type="ORF">ENJ65_00505</name>
</gene>
<keyword evidence="1" id="KW-0472">Membrane</keyword>
<keyword evidence="1" id="KW-1133">Transmembrane helix</keyword>
<evidence type="ECO:0000256" key="1">
    <source>
        <dbReference type="SAM" id="Phobius"/>
    </source>
</evidence>
<feature type="transmembrane region" description="Helical" evidence="1">
    <location>
        <begin position="95"/>
        <end position="116"/>
    </location>
</feature>
<feature type="transmembrane region" description="Helical" evidence="1">
    <location>
        <begin position="53"/>
        <end position="74"/>
    </location>
</feature>
<feature type="transmembrane region" description="Helical" evidence="1">
    <location>
        <begin position="122"/>
        <end position="145"/>
    </location>
</feature>
<comment type="caution">
    <text evidence="2">The sequence shown here is derived from an EMBL/GenBank/DDBJ whole genome shotgun (WGS) entry which is preliminary data.</text>
</comment>
<dbReference type="Proteomes" id="UP000885832">
    <property type="component" value="Unassembled WGS sequence"/>
</dbReference>